<reference evidence="3" key="1">
    <citation type="journal article" date="2021" name="Microb. Physiol.">
        <title>Proteogenomic Insights into the Physiology of Marine, Sulfate-Reducing, Filamentous Desulfonema limicola and Desulfonema magnum.</title>
        <authorList>
            <person name="Schnaars V."/>
            <person name="Wohlbrand L."/>
            <person name="Scheve S."/>
            <person name="Hinrichs C."/>
            <person name="Reinhardt R."/>
            <person name="Rabus R."/>
        </authorList>
    </citation>
    <scope>NUCLEOTIDE SEQUENCE</scope>
    <source>
        <strain evidence="3">4be13</strain>
    </source>
</reference>
<evidence type="ECO:0000256" key="1">
    <source>
        <dbReference type="SAM" id="Coils"/>
    </source>
</evidence>
<evidence type="ECO:0000313" key="3">
    <source>
        <dbReference type="EMBL" id="QTA90599.1"/>
    </source>
</evidence>
<dbReference type="AlphaFoldDB" id="A0A975GR52"/>
<evidence type="ECO:0000313" key="4">
    <source>
        <dbReference type="Proteomes" id="UP000663722"/>
    </source>
</evidence>
<protein>
    <submittedName>
        <fullName evidence="3">Uncharacterized protein</fullName>
    </submittedName>
</protein>
<dbReference type="EMBL" id="CP061800">
    <property type="protein sequence ID" value="QTA90599.1"/>
    <property type="molecule type" value="Genomic_DNA"/>
</dbReference>
<sequence length="613" mass="68599">MKLNFKMMLALLMLLVFTGESLAEVTQVFVTASFENRSTDSVISIGSGGNSANYPNPDGQIPGAGTVRLQQSSFGFMIAGNLGYPDAIKDLRSDAQNLIAKGTQYKTPESLGGEGQTGAGEIGSGAWDIHFPGARLYSTGELFEEGTDEQNYFESDLLKAAERYRAILFIDPSDEEAAKGLLQTYYERMVPLIFAGNTAQVCTFRSRFAMNSLGYEIGVLDEGVAHYRDAAGVFVELSETLSDLKYLDDTATIYGEYEDVLTYDALAKPDSGDDMAIVPKVLETYARAVAFQAEALAHRVDRKYMDIFEYPVLPYEYAPKRRELVEYLHEQAAYLQNEILLANAYSHVFTTSDWLNVTDIGRASGVVTNLLSLKDLIRDGMVCFTIARNATGAVTGDSYGAYPPEYVPFLAWDPERMIAEPTSYQNFYNWAYEIVSSAQNFQDIAKAETRTFDANQEAMRTQFENIRSQYFIELGELCGRIRDAEDGELYPDVVYALFPPEERDEQHTYNESFGESKGAIHQQWLAIQQAETEVDAAMMDLENLIKEMEKKEEIAEKITGVYNNLAQLILDSGEKLAALEIQKGELEAKKIEYLIIPKCFYFFDTVILGKNCK</sequence>
<accession>A0A975GR52</accession>
<keyword evidence="4" id="KW-1185">Reference proteome</keyword>
<organism evidence="3 4">
    <name type="scientific">Desulfonema magnum</name>
    <dbReference type="NCBI Taxonomy" id="45655"/>
    <lineage>
        <taxon>Bacteria</taxon>
        <taxon>Pseudomonadati</taxon>
        <taxon>Thermodesulfobacteriota</taxon>
        <taxon>Desulfobacteria</taxon>
        <taxon>Desulfobacterales</taxon>
        <taxon>Desulfococcaceae</taxon>
        <taxon>Desulfonema</taxon>
    </lineage>
</organism>
<keyword evidence="1" id="KW-0175">Coiled coil</keyword>
<feature type="chain" id="PRO_5036787911" evidence="2">
    <location>
        <begin position="24"/>
        <end position="613"/>
    </location>
</feature>
<dbReference type="KEGG" id="dmm:dnm_066600"/>
<proteinExistence type="predicted"/>
<dbReference type="RefSeq" id="WP_207678728.1">
    <property type="nucleotide sequence ID" value="NZ_CP061800.1"/>
</dbReference>
<keyword evidence="2" id="KW-0732">Signal</keyword>
<gene>
    <name evidence="3" type="ORF">dnm_066600</name>
</gene>
<feature type="coiled-coil region" evidence="1">
    <location>
        <begin position="527"/>
        <end position="561"/>
    </location>
</feature>
<evidence type="ECO:0000256" key="2">
    <source>
        <dbReference type="SAM" id="SignalP"/>
    </source>
</evidence>
<name>A0A975GR52_9BACT</name>
<feature type="signal peptide" evidence="2">
    <location>
        <begin position="1"/>
        <end position="23"/>
    </location>
</feature>
<dbReference type="Proteomes" id="UP000663722">
    <property type="component" value="Chromosome"/>
</dbReference>